<gene>
    <name evidence="3" type="ORF">SAMN02745221_00510</name>
</gene>
<dbReference type="Proteomes" id="UP000242329">
    <property type="component" value="Unassembled WGS sequence"/>
</dbReference>
<keyword evidence="1" id="KW-0175">Coiled coil</keyword>
<accession>A0A1M5KXH4</accession>
<proteinExistence type="predicted"/>
<dbReference type="InterPro" id="IPR005646">
    <property type="entry name" value="FapA"/>
</dbReference>
<dbReference type="InterPro" id="IPR046865">
    <property type="entry name" value="FapA_b_solenoid"/>
</dbReference>
<dbReference type="PANTHER" id="PTHR38032">
    <property type="entry name" value="POLYMERASE-RELATED"/>
    <property type="match status" value="1"/>
</dbReference>
<sequence length="475" mass="52603">MPENMENQINAEIDKDGEAEVFITKDKLQAFLQVTPPVGKGKPCTLEKVKELLARKNIVYGIKEENLQKALEPENWGKRILIAQGEAARDGENARIVYHFPLPQDRVGPRIDEKGRADYYDLGLIHNVKMGDFLAEKIPATEGVAGKDITGRDIPPKRGKDVMLPRGKNTIADEENLRLFAAIDGNVTIIDNKVTVSPVFQVNGDIDYSTGNIDFVGSVVINGNVNTGFKVYAAGDIEVKGFIEGAEVVAGGNVVVKGGIVTGQRGLVKAGGNIYARFIENSRVEAENDIIIREAIIQSTVRAGGSVRVTDRRASIIGGKVQACQEVEAKFIGSQLATPTVIEVGVNPQYREEYQKIFKNLPSKKNTLENIAHNLQIIQKANIAPEKLDPKRRIMLMKLLDEFKKLRKEIAEMEERLNFLSEEMQKITEAKVKVWEVVYPGVRIILGQSIYIVDNPIKYSAFVLEEGEVRIAPLS</sequence>
<dbReference type="STRING" id="1123382.SAMN02745221_00510"/>
<name>A0A1M5KXH4_9FIRM</name>
<dbReference type="RefSeq" id="WP_073089592.1">
    <property type="nucleotide sequence ID" value="NZ_FQWY01000006.1"/>
</dbReference>
<evidence type="ECO:0000313" key="3">
    <source>
        <dbReference type="EMBL" id="SHG57436.1"/>
    </source>
</evidence>
<feature type="coiled-coil region" evidence="1">
    <location>
        <begin position="396"/>
        <end position="430"/>
    </location>
</feature>
<dbReference type="EMBL" id="FQWY01000006">
    <property type="protein sequence ID" value="SHG57436.1"/>
    <property type="molecule type" value="Genomic_DNA"/>
</dbReference>
<dbReference type="OrthoDB" id="9816426at2"/>
<evidence type="ECO:0000256" key="1">
    <source>
        <dbReference type="SAM" id="Coils"/>
    </source>
</evidence>
<dbReference type="Pfam" id="PF20250">
    <property type="entry name" value="FapA_N"/>
    <property type="match status" value="1"/>
</dbReference>
<dbReference type="InterPro" id="IPR046866">
    <property type="entry name" value="FapA_N"/>
</dbReference>
<protein>
    <recommendedName>
        <fullName evidence="2">Flagellar Assembly Protein A N-terminal region domain-containing protein</fullName>
    </recommendedName>
</protein>
<organism evidence="3 4">
    <name type="scientific">Thermosyntropha lipolytica DSM 11003</name>
    <dbReference type="NCBI Taxonomy" id="1123382"/>
    <lineage>
        <taxon>Bacteria</taxon>
        <taxon>Bacillati</taxon>
        <taxon>Bacillota</taxon>
        <taxon>Clostridia</taxon>
        <taxon>Eubacteriales</taxon>
        <taxon>Syntrophomonadaceae</taxon>
        <taxon>Thermosyntropha</taxon>
    </lineage>
</organism>
<evidence type="ECO:0000259" key="2">
    <source>
        <dbReference type="Pfam" id="PF20250"/>
    </source>
</evidence>
<reference evidence="4" key="1">
    <citation type="submission" date="2016-11" db="EMBL/GenBank/DDBJ databases">
        <authorList>
            <person name="Varghese N."/>
            <person name="Submissions S."/>
        </authorList>
    </citation>
    <scope>NUCLEOTIDE SEQUENCE [LARGE SCALE GENOMIC DNA]</scope>
    <source>
        <strain evidence="4">DSM 11003</strain>
    </source>
</reference>
<evidence type="ECO:0000313" key="4">
    <source>
        <dbReference type="Proteomes" id="UP000242329"/>
    </source>
</evidence>
<dbReference type="AlphaFoldDB" id="A0A1M5KXH4"/>
<feature type="domain" description="Flagellar Assembly Protein A N-terminal region" evidence="2">
    <location>
        <begin position="20"/>
        <end position="191"/>
    </location>
</feature>
<dbReference type="PANTHER" id="PTHR38032:SF1">
    <property type="entry name" value="RNA-BINDING PROTEIN KHPB N-TERMINAL DOMAIN-CONTAINING PROTEIN"/>
    <property type="match status" value="1"/>
</dbReference>
<dbReference type="Pfam" id="PF03961">
    <property type="entry name" value="FapA"/>
    <property type="match status" value="1"/>
</dbReference>
<keyword evidence="4" id="KW-1185">Reference proteome</keyword>